<dbReference type="OrthoDB" id="9803333at2"/>
<gene>
    <name evidence="3" type="primary">ycdF_2</name>
    <name evidence="3" type="ORF">HG15A2_36460</name>
</gene>
<dbReference type="KEGG" id="amob:HG15A2_36460"/>
<evidence type="ECO:0000256" key="2">
    <source>
        <dbReference type="ARBA" id="ARBA00023002"/>
    </source>
</evidence>
<dbReference type="GO" id="GO:0047936">
    <property type="term" value="F:glucose 1-dehydrogenase [NAD(P)+] activity"/>
    <property type="evidence" value="ECO:0007669"/>
    <property type="project" value="UniProtKB-EC"/>
</dbReference>
<dbReference type="PANTHER" id="PTHR43639:SF1">
    <property type="entry name" value="SHORT-CHAIN DEHYDROGENASE_REDUCTASE FAMILY PROTEIN"/>
    <property type="match status" value="1"/>
</dbReference>
<sequence length="250" mass="27210">MKKVALITGSGRKRVGYVIAKALAKAGYSLVLHYHSSGEEAEQSVAEFRELGTEAIALQADVASESDVDGMFDRAMQHFGRLDVAVTTASIWRTIPFEKTTSEDLIKSYEVNTLGTFLCARRAGLEMCNQPEGGSIVTLGDWSIDRPYVDHAAYFIAKGSIPTLTRMLAVEMAARNPQVRVNCIHPGPVMFPPDATDKEKQSRIDATLVKTADCPETVAHAVKFFTENKFVTGTCLPIDGGRSVAGNEHE</sequence>
<keyword evidence="4" id="KW-1185">Reference proteome</keyword>
<keyword evidence="2 3" id="KW-0560">Oxidoreductase</keyword>
<proteinExistence type="inferred from homology"/>
<dbReference type="SUPFAM" id="SSF51735">
    <property type="entry name" value="NAD(P)-binding Rossmann-fold domains"/>
    <property type="match status" value="1"/>
</dbReference>
<dbReference type="Proteomes" id="UP000319852">
    <property type="component" value="Chromosome"/>
</dbReference>
<reference evidence="3 4" key="1">
    <citation type="submission" date="2019-02" db="EMBL/GenBank/DDBJ databases">
        <title>Deep-cultivation of Planctomycetes and their phenomic and genomic characterization uncovers novel biology.</title>
        <authorList>
            <person name="Wiegand S."/>
            <person name="Jogler M."/>
            <person name="Boedeker C."/>
            <person name="Pinto D."/>
            <person name="Vollmers J."/>
            <person name="Rivas-Marin E."/>
            <person name="Kohn T."/>
            <person name="Peeters S.H."/>
            <person name="Heuer A."/>
            <person name="Rast P."/>
            <person name="Oberbeckmann S."/>
            <person name="Bunk B."/>
            <person name="Jeske O."/>
            <person name="Meyerdierks A."/>
            <person name="Storesund J.E."/>
            <person name="Kallscheuer N."/>
            <person name="Luecker S."/>
            <person name="Lage O.M."/>
            <person name="Pohl T."/>
            <person name="Merkel B.J."/>
            <person name="Hornburger P."/>
            <person name="Mueller R.-W."/>
            <person name="Bruemmer F."/>
            <person name="Labrenz M."/>
            <person name="Spormann A.M."/>
            <person name="Op den Camp H."/>
            <person name="Overmann J."/>
            <person name="Amann R."/>
            <person name="Jetten M.S.M."/>
            <person name="Mascher T."/>
            <person name="Medema M.H."/>
            <person name="Devos D.P."/>
            <person name="Kaster A.-K."/>
            <person name="Ovreas L."/>
            <person name="Rohde M."/>
            <person name="Galperin M.Y."/>
            <person name="Jogler C."/>
        </authorList>
    </citation>
    <scope>NUCLEOTIDE SEQUENCE [LARGE SCALE GENOMIC DNA]</scope>
    <source>
        <strain evidence="3 4">HG15A2</strain>
    </source>
</reference>
<dbReference type="AlphaFoldDB" id="A0A517MZK0"/>
<dbReference type="EMBL" id="CP036263">
    <property type="protein sequence ID" value="QDT00310.1"/>
    <property type="molecule type" value="Genomic_DNA"/>
</dbReference>
<evidence type="ECO:0000256" key="1">
    <source>
        <dbReference type="ARBA" id="ARBA00006484"/>
    </source>
</evidence>
<dbReference type="RefSeq" id="WP_145061724.1">
    <property type="nucleotide sequence ID" value="NZ_CP036263.1"/>
</dbReference>
<dbReference type="Gene3D" id="3.40.50.720">
    <property type="entry name" value="NAD(P)-binding Rossmann-like Domain"/>
    <property type="match status" value="1"/>
</dbReference>
<dbReference type="PANTHER" id="PTHR43639">
    <property type="entry name" value="OXIDOREDUCTASE, SHORT-CHAIN DEHYDROGENASE/REDUCTASE FAMILY (AFU_ORTHOLOGUE AFUA_5G02870)"/>
    <property type="match status" value="1"/>
</dbReference>
<name>A0A517MZK0_9BACT</name>
<dbReference type="InterPro" id="IPR002347">
    <property type="entry name" value="SDR_fam"/>
</dbReference>
<accession>A0A517MZK0</accession>
<organism evidence="3 4">
    <name type="scientific">Adhaeretor mobilis</name>
    <dbReference type="NCBI Taxonomy" id="1930276"/>
    <lineage>
        <taxon>Bacteria</taxon>
        <taxon>Pseudomonadati</taxon>
        <taxon>Planctomycetota</taxon>
        <taxon>Planctomycetia</taxon>
        <taxon>Pirellulales</taxon>
        <taxon>Lacipirellulaceae</taxon>
        <taxon>Adhaeretor</taxon>
    </lineage>
</organism>
<comment type="similarity">
    <text evidence="1">Belongs to the short-chain dehydrogenases/reductases (SDR) family.</text>
</comment>
<dbReference type="EC" id="1.1.1.47" evidence="3"/>
<dbReference type="PRINTS" id="PR00081">
    <property type="entry name" value="GDHRDH"/>
</dbReference>
<evidence type="ECO:0000313" key="3">
    <source>
        <dbReference type="EMBL" id="QDT00310.1"/>
    </source>
</evidence>
<dbReference type="InterPro" id="IPR036291">
    <property type="entry name" value="NAD(P)-bd_dom_sf"/>
</dbReference>
<evidence type="ECO:0000313" key="4">
    <source>
        <dbReference type="Proteomes" id="UP000319852"/>
    </source>
</evidence>
<dbReference type="Pfam" id="PF13561">
    <property type="entry name" value="adh_short_C2"/>
    <property type="match status" value="1"/>
</dbReference>
<protein>
    <submittedName>
        <fullName evidence="3">Glucose 1-dehydrogenase 2</fullName>
        <ecNumber evidence="3">1.1.1.47</ecNumber>
    </submittedName>
</protein>